<feature type="region of interest" description="Disordered" evidence="2">
    <location>
        <begin position="131"/>
        <end position="154"/>
    </location>
</feature>
<dbReference type="GO" id="GO:0035253">
    <property type="term" value="C:ciliary rootlet"/>
    <property type="evidence" value="ECO:0007669"/>
    <property type="project" value="TreeGrafter"/>
</dbReference>
<organism evidence="3 4">
    <name type="scientific">Chlamydomonas eustigma</name>
    <dbReference type="NCBI Taxonomy" id="1157962"/>
    <lineage>
        <taxon>Eukaryota</taxon>
        <taxon>Viridiplantae</taxon>
        <taxon>Chlorophyta</taxon>
        <taxon>core chlorophytes</taxon>
        <taxon>Chlorophyceae</taxon>
        <taxon>CS clade</taxon>
        <taxon>Chlamydomonadales</taxon>
        <taxon>Chlamydomonadaceae</taxon>
        <taxon>Chlamydomonas</taxon>
    </lineage>
</organism>
<dbReference type="OrthoDB" id="10255247at2759"/>
<dbReference type="GO" id="GO:0036158">
    <property type="term" value="P:outer dynein arm assembly"/>
    <property type="evidence" value="ECO:0007669"/>
    <property type="project" value="InterPro"/>
</dbReference>
<accession>A0A250XIG2</accession>
<comment type="caution">
    <text evidence="3">The sequence shown here is derived from an EMBL/GenBank/DDBJ whole genome shotgun (WGS) entry which is preliminary data.</text>
</comment>
<dbReference type="PANTHER" id="PTHR46518">
    <property type="entry name" value="COILED-COIL DOMAIN-CONTAINING PROTEIN 151"/>
    <property type="match status" value="1"/>
</dbReference>
<gene>
    <name evidence="3" type="ORF">CEUSTIGMA_g10222.t1</name>
</gene>
<evidence type="ECO:0000256" key="1">
    <source>
        <dbReference type="SAM" id="Coils"/>
    </source>
</evidence>
<name>A0A250XIG2_9CHLO</name>
<dbReference type="EMBL" id="BEGY01000086">
    <property type="protein sequence ID" value="GAX82796.1"/>
    <property type="molecule type" value="Genomic_DNA"/>
</dbReference>
<feature type="compositionally biased region" description="Basic and acidic residues" evidence="2">
    <location>
        <begin position="82"/>
        <end position="94"/>
    </location>
</feature>
<protein>
    <submittedName>
        <fullName evidence="3">Uncharacterized protein</fullName>
    </submittedName>
</protein>
<dbReference type="GO" id="GO:0097542">
    <property type="term" value="C:ciliary tip"/>
    <property type="evidence" value="ECO:0007669"/>
    <property type="project" value="TreeGrafter"/>
</dbReference>
<dbReference type="STRING" id="1157962.A0A250XIG2"/>
<feature type="compositionally biased region" description="Polar residues" evidence="2">
    <location>
        <begin position="1"/>
        <end position="13"/>
    </location>
</feature>
<evidence type="ECO:0000256" key="2">
    <source>
        <dbReference type="SAM" id="MobiDB-lite"/>
    </source>
</evidence>
<dbReference type="Proteomes" id="UP000232323">
    <property type="component" value="Unassembled WGS sequence"/>
</dbReference>
<dbReference type="InterPro" id="IPR033192">
    <property type="entry name" value="ODAD3"/>
</dbReference>
<reference evidence="3 4" key="1">
    <citation type="submission" date="2017-08" db="EMBL/GenBank/DDBJ databases">
        <title>Acidophilic green algal genome provides insights into adaptation to an acidic environment.</title>
        <authorList>
            <person name="Hirooka S."/>
            <person name="Hirose Y."/>
            <person name="Kanesaki Y."/>
            <person name="Higuchi S."/>
            <person name="Fujiwara T."/>
            <person name="Onuma R."/>
            <person name="Era A."/>
            <person name="Ohbayashi R."/>
            <person name="Uzuka A."/>
            <person name="Nozaki H."/>
            <person name="Yoshikawa H."/>
            <person name="Miyagishima S.Y."/>
        </authorList>
    </citation>
    <scope>NUCLEOTIDE SEQUENCE [LARGE SCALE GENOMIC DNA]</scope>
    <source>
        <strain evidence="3 4">NIES-2499</strain>
    </source>
</reference>
<dbReference type="PANTHER" id="PTHR46518:SF1">
    <property type="entry name" value="OUTER DYNEIN ARM-DOCKING COMPLEX SUBUNIT 3"/>
    <property type="match status" value="1"/>
</dbReference>
<feature type="region of interest" description="Disordered" evidence="2">
    <location>
        <begin position="1"/>
        <end position="45"/>
    </location>
</feature>
<keyword evidence="4" id="KW-1185">Reference proteome</keyword>
<feature type="coiled-coil region" evidence="1">
    <location>
        <begin position="165"/>
        <end position="262"/>
    </location>
</feature>
<dbReference type="GO" id="GO:0036064">
    <property type="term" value="C:ciliary basal body"/>
    <property type="evidence" value="ECO:0007669"/>
    <property type="project" value="TreeGrafter"/>
</dbReference>
<sequence length="528" mass="57863">MSLNRLGSNSRQLSGRGPRSESMGRPLQPSPSQGSTDVDDSTSTDSYQWTIDQNKQILAQLKQENKDLKQELSRRPSTSTRETGRSQSDKTVEKMEKAVHVLRRQYDKIMQEKKTTLSKLSNLQDSMRDMMKATSGSGSTPSNTRPSSAVDSAAAVLTGPASREVRMMENKLEKAALKANEAQSIQRTYEQVIQRMRQEQLSAELHNRAVQESLRAIIKEQERLVILEKEVQHSKDTATQELMAFEEKLESDRLQRERHLNEQRGQAALMQQANAALLKRQYPSLSTDDDGSGEGASTNAWVSGDVTTSDAVASSAMRSGVIVSGSDQGGSIEDPLSKEVHDPASAVRALCRLTGTSSVTGMLGALLPQQASSINLKQMQALAEQQLLQLQAEMELEKSHLEDLHSGKRLTTQSQLDSAQLELKEALQVADDARVRHDEVLKCHAAVIAGLDHLAAMVTTLPAPTGQPPVPLSLSDPDQAVEVVAQCEQRLIKAYKFILSIPKASQILEELSSNPDLDFSFTASASLK</sequence>
<evidence type="ECO:0000313" key="4">
    <source>
        <dbReference type="Proteomes" id="UP000232323"/>
    </source>
</evidence>
<proteinExistence type="predicted"/>
<evidence type="ECO:0000313" key="3">
    <source>
        <dbReference type="EMBL" id="GAX82796.1"/>
    </source>
</evidence>
<dbReference type="GO" id="GO:0003341">
    <property type="term" value="P:cilium movement"/>
    <property type="evidence" value="ECO:0007669"/>
    <property type="project" value="InterPro"/>
</dbReference>
<dbReference type="AlphaFoldDB" id="A0A250XIG2"/>
<feature type="region of interest" description="Disordered" evidence="2">
    <location>
        <begin position="67"/>
        <end position="94"/>
    </location>
</feature>
<keyword evidence="1" id="KW-0175">Coiled coil</keyword>
<feature type="compositionally biased region" description="Polar residues" evidence="2">
    <location>
        <begin position="134"/>
        <end position="150"/>
    </location>
</feature>